<proteinExistence type="predicted"/>
<dbReference type="Proteomes" id="UP000798808">
    <property type="component" value="Unassembled WGS sequence"/>
</dbReference>
<dbReference type="PANTHER" id="PTHR43283">
    <property type="entry name" value="BETA-LACTAMASE-RELATED"/>
    <property type="match status" value="1"/>
</dbReference>
<evidence type="ECO:0000313" key="2">
    <source>
        <dbReference type="EMBL" id="MTI26922.1"/>
    </source>
</evidence>
<keyword evidence="2" id="KW-0378">Hydrolase</keyword>
<gene>
    <name evidence="2" type="ORF">E1163_18340</name>
</gene>
<feature type="domain" description="Beta-lactamase-related" evidence="1">
    <location>
        <begin position="66"/>
        <end position="334"/>
    </location>
</feature>
<dbReference type="RefSeq" id="WP_155173930.1">
    <property type="nucleotide sequence ID" value="NZ_BAAAFL010000029.1"/>
</dbReference>
<evidence type="ECO:0000259" key="1">
    <source>
        <dbReference type="Pfam" id="PF00144"/>
    </source>
</evidence>
<dbReference type="SUPFAM" id="SSF56601">
    <property type="entry name" value="beta-lactamase/transpeptidase-like"/>
    <property type="match status" value="1"/>
</dbReference>
<dbReference type="EMBL" id="SMLW01000604">
    <property type="protein sequence ID" value="MTI26922.1"/>
    <property type="molecule type" value="Genomic_DNA"/>
</dbReference>
<dbReference type="InterPro" id="IPR012338">
    <property type="entry name" value="Beta-lactam/transpept-like"/>
</dbReference>
<accession>A0ABW9RTA3</accession>
<reference evidence="2 3" key="1">
    <citation type="submission" date="2019-02" db="EMBL/GenBank/DDBJ databases">
        <authorList>
            <person name="Goldberg S.R."/>
            <person name="Haltli B.A."/>
            <person name="Correa H."/>
            <person name="Russell K.G."/>
        </authorList>
    </citation>
    <scope>NUCLEOTIDE SEQUENCE [LARGE SCALE GENOMIC DNA]</scope>
    <source>
        <strain evidence="2 3">JCM 16186</strain>
    </source>
</reference>
<comment type="caution">
    <text evidence="2">The sequence shown here is derived from an EMBL/GenBank/DDBJ whole genome shotgun (WGS) entry which is preliminary data.</text>
</comment>
<dbReference type="InterPro" id="IPR001466">
    <property type="entry name" value="Beta-lactam-related"/>
</dbReference>
<dbReference type="Gene3D" id="3.40.710.10">
    <property type="entry name" value="DD-peptidase/beta-lactamase superfamily"/>
    <property type="match status" value="1"/>
</dbReference>
<evidence type="ECO:0000313" key="3">
    <source>
        <dbReference type="Proteomes" id="UP000798808"/>
    </source>
</evidence>
<dbReference type="InterPro" id="IPR050789">
    <property type="entry name" value="Diverse_Enzym_Activities"/>
</dbReference>
<dbReference type="PANTHER" id="PTHR43283:SF7">
    <property type="entry name" value="BETA-LACTAMASE-RELATED DOMAIN-CONTAINING PROTEIN"/>
    <property type="match status" value="1"/>
</dbReference>
<keyword evidence="3" id="KW-1185">Reference proteome</keyword>
<protein>
    <submittedName>
        <fullName evidence="2">Class C beta-lactamase-related serine hydrolase</fullName>
    </submittedName>
</protein>
<sequence>MNRTVAIVIFVFIGITAYSQNDYVYNRPQQLNDGWDTANLRSQKIDTARIYRLFEQFQHENHKIHSVLVVKNDQLIVEEYFGKNTLDLQHDLRSVTKSITSILMGIAMDKGFIESIDDPVTKYIEQPKAEKEPDQRKGDITIRHLLTMSTGHDCNDWDKGSKGREDKVYRKSDWLQYFMDLPMVNDPGEVSNYCTMAQVLANEIITRASGMAIDKFAQTYLFDPLQIKNISWGHTSDKPVIPAAKRLYMIPRDMAKIGQLILNNGEWKGQQVVSKSWIEESTTPKTKITGIDYGFLWWNMPFQVNGNKTVAKLATGNGGQYIFIFPELSMVAVFTGGAYNSSDDKLPFAIVKDVLLPSFD</sequence>
<dbReference type="Pfam" id="PF00144">
    <property type="entry name" value="Beta-lactamase"/>
    <property type="match status" value="1"/>
</dbReference>
<organism evidence="2 3">
    <name type="scientific">Fulvivirga kasyanovii</name>
    <dbReference type="NCBI Taxonomy" id="396812"/>
    <lineage>
        <taxon>Bacteria</taxon>
        <taxon>Pseudomonadati</taxon>
        <taxon>Bacteroidota</taxon>
        <taxon>Cytophagia</taxon>
        <taxon>Cytophagales</taxon>
        <taxon>Fulvivirgaceae</taxon>
        <taxon>Fulvivirga</taxon>
    </lineage>
</organism>
<name>A0ABW9RTA3_9BACT</name>
<dbReference type="GO" id="GO:0016787">
    <property type="term" value="F:hydrolase activity"/>
    <property type="evidence" value="ECO:0007669"/>
    <property type="project" value="UniProtKB-KW"/>
</dbReference>